<keyword evidence="13" id="KW-1185">Reference proteome</keyword>
<name>A0AAD6VBE7_9AGAR</name>
<keyword evidence="6" id="KW-0479">Metal-binding</keyword>
<comment type="cofactor">
    <cofactor evidence="1">
        <name>heme</name>
        <dbReference type="ChEBI" id="CHEBI:30413"/>
    </cofactor>
</comment>
<dbReference type="GO" id="GO:0020037">
    <property type="term" value="F:heme binding"/>
    <property type="evidence" value="ECO:0007669"/>
    <property type="project" value="InterPro"/>
</dbReference>
<evidence type="ECO:0000313" key="13">
    <source>
        <dbReference type="Proteomes" id="UP001219525"/>
    </source>
</evidence>
<evidence type="ECO:0000256" key="3">
    <source>
        <dbReference type="ARBA" id="ARBA00010617"/>
    </source>
</evidence>
<evidence type="ECO:0000313" key="12">
    <source>
        <dbReference type="EMBL" id="KAJ7207424.1"/>
    </source>
</evidence>
<evidence type="ECO:0000256" key="9">
    <source>
        <dbReference type="ARBA" id="ARBA00023004"/>
    </source>
</evidence>
<reference evidence="12" key="1">
    <citation type="submission" date="2023-03" db="EMBL/GenBank/DDBJ databases">
        <title>Massive genome expansion in bonnet fungi (Mycena s.s.) driven by repeated elements and novel gene families across ecological guilds.</title>
        <authorList>
            <consortium name="Lawrence Berkeley National Laboratory"/>
            <person name="Harder C.B."/>
            <person name="Miyauchi S."/>
            <person name="Viragh M."/>
            <person name="Kuo A."/>
            <person name="Thoen E."/>
            <person name="Andreopoulos B."/>
            <person name="Lu D."/>
            <person name="Skrede I."/>
            <person name="Drula E."/>
            <person name="Henrissat B."/>
            <person name="Morin E."/>
            <person name="Kohler A."/>
            <person name="Barry K."/>
            <person name="LaButti K."/>
            <person name="Morin E."/>
            <person name="Salamov A."/>
            <person name="Lipzen A."/>
            <person name="Mereny Z."/>
            <person name="Hegedus B."/>
            <person name="Baldrian P."/>
            <person name="Stursova M."/>
            <person name="Weitz H."/>
            <person name="Taylor A."/>
            <person name="Grigoriev I.V."/>
            <person name="Nagy L.G."/>
            <person name="Martin F."/>
            <person name="Kauserud H."/>
        </authorList>
    </citation>
    <scope>NUCLEOTIDE SEQUENCE</scope>
    <source>
        <strain evidence="12">9144</strain>
    </source>
</reference>
<dbReference type="EMBL" id="JARJCW010000036">
    <property type="protein sequence ID" value="KAJ7207424.1"/>
    <property type="molecule type" value="Genomic_DNA"/>
</dbReference>
<keyword evidence="8" id="KW-0560">Oxidoreductase</keyword>
<keyword evidence="9" id="KW-0408">Iron</keyword>
<organism evidence="12 13">
    <name type="scientific">Mycena pura</name>
    <dbReference type="NCBI Taxonomy" id="153505"/>
    <lineage>
        <taxon>Eukaryota</taxon>
        <taxon>Fungi</taxon>
        <taxon>Dikarya</taxon>
        <taxon>Basidiomycota</taxon>
        <taxon>Agaricomycotina</taxon>
        <taxon>Agaricomycetes</taxon>
        <taxon>Agaricomycetidae</taxon>
        <taxon>Agaricales</taxon>
        <taxon>Marasmiineae</taxon>
        <taxon>Mycenaceae</taxon>
        <taxon>Mycena</taxon>
    </lineage>
</organism>
<protein>
    <submittedName>
        <fullName evidence="12">Cytochrome P450</fullName>
    </submittedName>
</protein>
<dbReference type="InterPro" id="IPR050364">
    <property type="entry name" value="Cytochrome_P450_fung"/>
</dbReference>
<dbReference type="GO" id="GO:0016705">
    <property type="term" value="F:oxidoreductase activity, acting on paired donors, with incorporation or reduction of molecular oxygen"/>
    <property type="evidence" value="ECO:0007669"/>
    <property type="project" value="InterPro"/>
</dbReference>
<evidence type="ECO:0000256" key="11">
    <source>
        <dbReference type="ARBA" id="ARBA00023136"/>
    </source>
</evidence>
<evidence type="ECO:0000256" key="8">
    <source>
        <dbReference type="ARBA" id="ARBA00023002"/>
    </source>
</evidence>
<dbReference type="GO" id="GO:0004497">
    <property type="term" value="F:monooxygenase activity"/>
    <property type="evidence" value="ECO:0007669"/>
    <property type="project" value="UniProtKB-KW"/>
</dbReference>
<sequence>MAVLVWTLTFLVLVAICVKFLCIGLRAQKYPLGPATLPVIGNLHVFPKRKDMHAQFAAWGKQYGGVFSVIWIRGRAGCSLRKLYGHLKVFSHTIVVVSKATAVREIIDKSGWISSSRPRNTLARWTLGDKFFVFAPLGPQQLAARKATETFLLKQSVALDSQTAAESTQLLYELLESPSTAVYGTRAPSFTAPNVTKYYEEIDAANTALSPGTYPPIDLIPFLKYLPSFLAPWRRHCAKLFESRCARLKEWYDRGMWLRTQNGSTGQSGTFIDWAHKFESTLDHDWILCEALSLLERDFPLACRNGLRHLAEFEFAGTGVAGLGMGVIWLAPFHTVYIHYSIKNLVSLCGPS</sequence>
<proteinExistence type="inferred from homology"/>
<comment type="similarity">
    <text evidence="3">Belongs to the cytochrome P450 family.</text>
</comment>
<comment type="caution">
    <text evidence="12">The sequence shown here is derived from an EMBL/GenBank/DDBJ whole genome shotgun (WGS) entry which is preliminary data.</text>
</comment>
<keyword evidence="5" id="KW-0812">Transmembrane</keyword>
<dbReference type="InterPro" id="IPR036396">
    <property type="entry name" value="Cyt_P450_sf"/>
</dbReference>
<dbReference type="Proteomes" id="UP001219525">
    <property type="component" value="Unassembled WGS sequence"/>
</dbReference>
<evidence type="ECO:0000256" key="7">
    <source>
        <dbReference type="ARBA" id="ARBA00022989"/>
    </source>
</evidence>
<keyword evidence="7" id="KW-1133">Transmembrane helix</keyword>
<dbReference type="SUPFAM" id="SSF48264">
    <property type="entry name" value="Cytochrome P450"/>
    <property type="match status" value="1"/>
</dbReference>
<dbReference type="Gene3D" id="1.10.630.10">
    <property type="entry name" value="Cytochrome P450"/>
    <property type="match status" value="1"/>
</dbReference>
<evidence type="ECO:0000256" key="10">
    <source>
        <dbReference type="ARBA" id="ARBA00023033"/>
    </source>
</evidence>
<evidence type="ECO:0000256" key="6">
    <source>
        <dbReference type="ARBA" id="ARBA00022723"/>
    </source>
</evidence>
<dbReference type="PANTHER" id="PTHR46300:SF2">
    <property type="entry name" value="CYTOCHROME P450 MONOOXYGENASE ALNH-RELATED"/>
    <property type="match status" value="1"/>
</dbReference>
<dbReference type="GO" id="GO:0005506">
    <property type="term" value="F:iron ion binding"/>
    <property type="evidence" value="ECO:0007669"/>
    <property type="project" value="InterPro"/>
</dbReference>
<gene>
    <name evidence="12" type="ORF">GGX14DRAFT_635127</name>
</gene>
<dbReference type="PANTHER" id="PTHR46300">
    <property type="entry name" value="P450, PUTATIVE (EUROFUNG)-RELATED-RELATED"/>
    <property type="match status" value="1"/>
</dbReference>
<keyword evidence="10" id="KW-0503">Monooxygenase</keyword>
<evidence type="ECO:0000256" key="5">
    <source>
        <dbReference type="ARBA" id="ARBA00022692"/>
    </source>
</evidence>
<evidence type="ECO:0000256" key="4">
    <source>
        <dbReference type="ARBA" id="ARBA00022617"/>
    </source>
</evidence>
<dbReference type="AlphaFoldDB" id="A0AAD6VBE7"/>
<dbReference type="GO" id="GO:0016020">
    <property type="term" value="C:membrane"/>
    <property type="evidence" value="ECO:0007669"/>
    <property type="project" value="UniProtKB-SubCell"/>
</dbReference>
<comment type="subcellular location">
    <subcellularLocation>
        <location evidence="2">Membrane</location>
        <topology evidence="2">Single-pass membrane protein</topology>
    </subcellularLocation>
</comment>
<keyword evidence="4" id="KW-0349">Heme</keyword>
<keyword evidence="11" id="KW-0472">Membrane</keyword>
<accession>A0AAD6VBE7</accession>
<evidence type="ECO:0000256" key="2">
    <source>
        <dbReference type="ARBA" id="ARBA00004167"/>
    </source>
</evidence>
<evidence type="ECO:0000256" key="1">
    <source>
        <dbReference type="ARBA" id="ARBA00001971"/>
    </source>
</evidence>